<evidence type="ECO:0000313" key="2">
    <source>
        <dbReference type="EMBL" id="RKF64169.1"/>
    </source>
</evidence>
<gene>
    <name evidence="2" type="ORF">OnM2_02238</name>
</gene>
<comment type="caution">
    <text evidence="2">The sequence shown here is derived from an EMBL/GenBank/DDBJ whole genome shotgun (WGS) entry which is preliminary data.</text>
</comment>
<dbReference type="Pfam" id="PF10311">
    <property type="entry name" value="Ilm1"/>
    <property type="match status" value="1"/>
</dbReference>
<dbReference type="Proteomes" id="UP000286134">
    <property type="component" value="Unassembled WGS sequence"/>
</dbReference>
<dbReference type="InterPro" id="IPR018815">
    <property type="entry name" value="Incr_loss_mito_DNA_1"/>
</dbReference>
<keyword evidence="1" id="KW-0472">Membrane</keyword>
<dbReference type="AlphaFoldDB" id="A0A420I381"/>
<feature type="transmembrane region" description="Helical" evidence="1">
    <location>
        <begin position="102"/>
        <end position="120"/>
    </location>
</feature>
<dbReference type="PANTHER" id="PTHR28029:SF1">
    <property type="entry name" value="PROTEIN ILM1"/>
    <property type="match status" value="1"/>
</dbReference>
<dbReference type="EMBL" id="MCFK01002081">
    <property type="protein sequence ID" value="RKF64169.1"/>
    <property type="molecule type" value="Genomic_DNA"/>
</dbReference>
<feature type="transmembrane region" description="Helical" evidence="1">
    <location>
        <begin position="144"/>
        <end position="163"/>
    </location>
</feature>
<dbReference type="PANTHER" id="PTHR28029">
    <property type="entry name" value="PROTEIN ILM1"/>
    <property type="match status" value="1"/>
</dbReference>
<organism evidence="2 3">
    <name type="scientific">Erysiphe neolycopersici</name>
    <dbReference type="NCBI Taxonomy" id="212602"/>
    <lineage>
        <taxon>Eukaryota</taxon>
        <taxon>Fungi</taxon>
        <taxon>Dikarya</taxon>
        <taxon>Ascomycota</taxon>
        <taxon>Pezizomycotina</taxon>
        <taxon>Leotiomycetes</taxon>
        <taxon>Erysiphales</taxon>
        <taxon>Erysiphaceae</taxon>
        <taxon>Erysiphe</taxon>
    </lineage>
</organism>
<proteinExistence type="predicted"/>
<keyword evidence="1" id="KW-0812">Transmembrane</keyword>
<feature type="transmembrane region" description="Helical" evidence="1">
    <location>
        <begin position="69"/>
        <end position="90"/>
    </location>
</feature>
<name>A0A420I381_9PEZI</name>
<evidence type="ECO:0008006" key="4">
    <source>
        <dbReference type="Google" id="ProtNLM"/>
    </source>
</evidence>
<sequence length="184" mass="21060">MALISATTIITSLSLFHITLAFFFLTSPISIADQTLVFIIGEAMKLNSKANRDVSKPHKRSFDNQSPPLAFLAAVLLLLGISDLVSISKVDEITQLHWGAQAPIRLFIFFILTFYAFMFSKSSPFYATTSYIPSTWGEGLKNRIFFTWAFVEMIAWFWVYVTLREERKELLLRMQQKKAAEEDN</sequence>
<accession>A0A420I381</accession>
<keyword evidence="1" id="KW-1133">Transmembrane helix</keyword>
<protein>
    <recommendedName>
        <fullName evidence="4">Increased loss of mitochondrial DNA protein 1</fullName>
    </recommendedName>
</protein>
<evidence type="ECO:0000256" key="1">
    <source>
        <dbReference type="SAM" id="Phobius"/>
    </source>
</evidence>
<reference evidence="2 3" key="1">
    <citation type="journal article" date="2018" name="BMC Genomics">
        <title>Comparative genome analyses reveal sequence features reflecting distinct modes of host-adaptation between dicot and monocot powdery mildew.</title>
        <authorList>
            <person name="Wu Y."/>
            <person name="Ma X."/>
            <person name="Pan Z."/>
            <person name="Kale S.D."/>
            <person name="Song Y."/>
            <person name="King H."/>
            <person name="Zhang Q."/>
            <person name="Presley C."/>
            <person name="Deng X."/>
            <person name="Wei C.I."/>
            <person name="Xiao S."/>
        </authorList>
    </citation>
    <scope>NUCLEOTIDE SEQUENCE [LARGE SCALE GENOMIC DNA]</scope>
    <source>
        <strain evidence="2">UMSG2</strain>
    </source>
</reference>
<evidence type="ECO:0000313" key="3">
    <source>
        <dbReference type="Proteomes" id="UP000286134"/>
    </source>
</evidence>
<keyword evidence="3" id="KW-1185">Reference proteome</keyword>